<dbReference type="PANTHER" id="PTHR21064">
    <property type="entry name" value="AMINOGLYCOSIDE PHOSPHOTRANSFERASE DOMAIN-CONTAINING PROTEIN-RELATED"/>
    <property type="match status" value="1"/>
</dbReference>
<sequence>MHRFRDIAFTYIVLGMKSEVMSTKESENSINSANNFKLEGEIISAIPFGSGHINDTFKITTDAAKNNLYLLQRINHHIFQDVDGLMKNIELVCQHLKQKLAHLGDDEVLKRTMTIVQTHDGKNYYRNEQGEYWRVFILIPDTRSYDILETTEQAFSGGMAFGQFQKQLSDLDPKKIVEVLPNFHNIEFRINNLKEAIEKNPVGRLVDVQDLLDYIFEREEKMRTILELGRAKKLPLRITHNDTKFNNVLLDSDDNVQCVIDLDTVMPGYVAYDFGDAIRTIINSAAEDEADLDKIVLNIPLFQAFTAGYLSEARDFLTETEIDSLISAVHLLPYMQAVRFLTDYINGDTYYKIAYPEHNLVRTKSQLKLVHELEVNNEKLTNILVENLTSN</sequence>
<dbReference type="PANTHER" id="PTHR21064:SF5">
    <property type="entry name" value="SLR1880 PROTEIN"/>
    <property type="match status" value="1"/>
</dbReference>
<reference evidence="3" key="1">
    <citation type="submission" date="2016-10" db="EMBL/GenBank/DDBJ databases">
        <authorList>
            <person name="Varghese N."/>
            <person name="Submissions S."/>
        </authorList>
    </citation>
    <scope>NUCLEOTIDE SEQUENCE [LARGE SCALE GENOMIC DNA]</scope>
    <source>
        <strain evidence="3">DSM 22361</strain>
    </source>
</reference>
<evidence type="ECO:0000313" key="3">
    <source>
        <dbReference type="Proteomes" id="UP000236731"/>
    </source>
</evidence>
<evidence type="ECO:0000259" key="1">
    <source>
        <dbReference type="Pfam" id="PF01636"/>
    </source>
</evidence>
<dbReference type="InterPro" id="IPR050249">
    <property type="entry name" value="Pseudomonas-type_ThrB"/>
</dbReference>
<accession>A0A1H5Z004</accession>
<keyword evidence="2" id="KW-0808">Transferase</keyword>
<dbReference type="GO" id="GO:0016301">
    <property type="term" value="F:kinase activity"/>
    <property type="evidence" value="ECO:0007669"/>
    <property type="project" value="UniProtKB-KW"/>
</dbReference>
<dbReference type="Pfam" id="PF01636">
    <property type="entry name" value="APH"/>
    <property type="match status" value="1"/>
</dbReference>
<dbReference type="EMBL" id="FNUT01000006">
    <property type="protein sequence ID" value="SEG29568.1"/>
    <property type="molecule type" value="Genomic_DNA"/>
</dbReference>
<keyword evidence="3" id="KW-1185">Reference proteome</keyword>
<name>A0A1H5Z004_9SPHI</name>
<dbReference type="Proteomes" id="UP000236731">
    <property type="component" value="Unassembled WGS sequence"/>
</dbReference>
<gene>
    <name evidence="2" type="ORF">SAMN05421877_106194</name>
</gene>
<organism evidence="2 3">
    <name type="scientific">Sphingobacterium lactis</name>
    <dbReference type="NCBI Taxonomy" id="797291"/>
    <lineage>
        <taxon>Bacteria</taxon>
        <taxon>Pseudomonadati</taxon>
        <taxon>Bacteroidota</taxon>
        <taxon>Sphingobacteriia</taxon>
        <taxon>Sphingobacteriales</taxon>
        <taxon>Sphingobacteriaceae</taxon>
        <taxon>Sphingobacterium</taxon>
    </lineage>
</organism>
<proteinExistence type="predicted"/>
<dbReference type="Gene3D" id="3.90.1200.10">
    <property type="match status" value="1"/>
</dbReference>
<protein>
    <submittedName>
        <fullName evidence="2">Ser/Thr protein kinase RdoA involved in Cpx stress response, MazF antagonist</fullName>
    </submittedName>
</protein>
<dbReference type="InterPro" id="IPR011009">
    <property type="entry name" value="Kinase-like_dom_sf"/>
</dbReference>
<feature type="domain" description="Aminoglycoside phosphotransferase" evidence="1">
    <location>
        <begin position="46"/>
        <end position="288"/>
    </location>
</feature>
<dbReference type="InterPro" id="IPR002575">
    <property type="entry name" value="Aminoglycoside_PTrfase"/>
</dbReference>
<dbReference type="AlphaFoldDB" id="A0A1H5Z004"/>
<keyword evidence="2" id="KW-0418">Kinase</keyword>
<evidence type="ECO:0000313" key="2">
    <source>
        <dbReference type="EMBL" id="SEG29568.1"/>
    </source>
</evidence>
<dbReference type="SUPFAM" id="SSF56112">
    <property type="entry name" value="Protein kinase-like (PK-like)"/>
    <property type="match status" value="1"/>
</dbReference>